<accession>A0ABV7UIY5</accession>
<evidence type="ECO:0000313" key="2">
    <source>
        <dbReference type="EMBL" id="MFC3638471.1"/>
    </source>
</evidence>
<protein>
    <submittedName>
        <fullName evidence="2">Uncharacterized protein</fullName>
    </submittedName>
</protein>
<keyword evidence="3" id="KW-1185">Reference proteome</keyword>
<feature type="region of interest" description="Disordered" evidence="1">
    <location>
        <begin position="167"/>
        <end position="197"/>
    </location>
</feature>
<gene>
    <name evidence="2" type="ORF">ACFONL_14020</name>
</gene>
<dbReference type="RefSeq" id="WP_191320147.1">
    <property type="nucleotide sequence ID" value="NZ_BNCG01000014.1"/>
</dbReference>
<evidence type="ECO:0000313" key="3">
    <source>
        <dbReference type="Proteomes" id="UP001595704"/>
    </source>
</evidence>
<reference evidence="3" key="1">
    <citation type="journal article" date="2019" name="Int. J. Syst. Evol. Microbiol.">
        <title>The Global Catalogue of Microorganisms (GCM) 10K type strain sequencing project: providing services to taxonomists for standard genome sequencing and annotation.</title>
        <authorList>
            <consortium name="The Broad Institute Genomics Platform"/>
            <consortium name="The Broad Institute Genome Sequencing Center for Infectious Disease"/>
            <person name="Wu L."/>
            <person name="Ma J."/>
        </authorList>
    </citation>
    <scope>NUCLEOTIDE SEQUENCE [LARGE SCALE GENOMIC DNA]</scope>
    <source>
        <strain evidence="3">KCTC 42282</strain>
    </source>
</reference>
<feature type="region of interest" description="Disordered" evidence="1">
    <location>
        <begin position="66"/>
        <end position="108"/>
    </location>
</feature>
<name>A0ABV7UIY5_9HYPH</name>
<dbReference type="EMBL" id="JBHRYC010000073">
    <property type="protein sequence ID" value="MFC3638471.1"/>
    <property type="molecule type" value="Genomic_DNA"/>
</dbReference>
<organism evidence="2 3">
    <name type="scientific">Camelimonas fluminis</name>
    <dbReference type="NCBI Taxonomy" id="1576911"/>
    <lineage>
        <taxon>Bacteria</taxon>
        <taxon>Pseudomonadati</taxon>
        <taxon>Pseudomonadota</taxon>
        <taxon>Alphaproteobacteria</taxon>
        <taxon>Hyphomicrobiales</taxon>
        <taxon>Chelatococcaceae</taxon>
        <taxon>Camelimonas</taxon>
    </lineage>
</organism>
<evidence type="ECO:0000256" key="1">
    <source>
        <dbReference type="SAM" id="MobiDB-lite"/>
    </source>
</evidence>
<sequence length="220" mass="23938">MLATPPRLDHAPFYDAVSKGEFPAAHDFMQRRYIAPFRYGNPLRPIPIFRGVSSRQWDAIQAAGLRGGAAAPSPERRASRPDIASGSLERPTVLFGEPSPHQHGVDDLPEDQAADMFRTIISCRTDEYGRVVGEVRITCWRTGGDGRPAATSRRASWSDHDPIDLPASATGHHAISGAPGRTARRVKQDDLPGGTGLRQITGEGPVRDGIRDMDELILIS</sequence>
<comment type="caution">
    <text evidence="2">The sequence shown here is derived from an EMBL/GenBank/DDBJ whole genome shotgun (WGS) entry which is preliminary data.</text>
</comment>
<dbReference type="Proteomes" id="UP001595704">
    <property type="component" value="Unassembled WGS sequence"/>
</dbReference>
<proteinExistence type="predicted"/>